<feature type="compositionally biased region" description="Polar residues" evidence="7">
    <location>
        <begin position="87"/>
        <end position="107"/>
    </location>
</feature>
<name>A0A5J5BYV5_9ASTE</name>
<sequence length="469" mass="53116">MKVNAFEFPSGKNTPLSSCKNAILPILTLTLLSSLPLYLYNNSPSPLQSVEIHDNNASIALYQKNNSNLPLQSVEIHDKNGSIPLYQKNNSTSPLQSPGNGITSNDSASIKKQSCNLFRGNWVLDTKGPHYTNETKCVIDDRQNCMKFGRPDTEFLKWRWKPDECELPLFDAGQFLELVRGKTLAFVGDSVGRNQMQSLVCLLASTQDSGAGSTRDYNFTMAALWSPLLTKVCEADDAGNFSRTSLMNLYLDEADEAWTAHIEDVDIVIISAGQWFLRPFIYYENGSISGCRLCHKENITDLSIFYGYRMAFRTVFRTLLNLKNYKGLTFLRTFSPAHFENGDWDKGGNCGRQRPFTKQEMKLDGYTLELYRTQVEEFRAAEREGRKRGLKWRLLDTSEAMVLRADGHPNHYGHWSNENKTTADCVHWCLPGPIDTWNEFLLQILKMEGEGEGEGQASSIDGKLEKNFR</sequence>
<keyword evidence="5" id="KW-1133">Transmembrane helix</keyword>
<reference evidence="10 11" key="1">
    <citation type="submission" date="2019-09" db="EMBL/GenBank/DDBJ databases">
        <title>A chromosome-level genome assembly of the Chinese tupelo Nyssa sinensis.</title>
        <authorList>
            <person name="Yang X."/>
            <person name="Kang M."/>
            <person name="Yang Y."/>
            <person name="Xiong H."/>
            <person name="Wang M."/>
            <person name="Zhang Z."/>
            <person name="Wang Z."/>
            <person name="Wu H."/>
            <person name="Ma T."/>
            <person name="Liu J."/>
            <person name="Xi Z."/>
        </authorList>
    </citation>
    <scope>NUCLEOTIDE SEQUENCE [LARGE SCALE GENOMIC DNA]</scope>
    <source>
        <strain evidence="10">J267</strain>
        <tissue evidence="10">Leaf</tissue>
    </source>
</reference>
<evidence type="ECO:0000256" key="3">
    <source>
        <dbReference type="ARBA" id="ARBA00022692"/>
    </source>
</evidence>
<dbReference type="InterPro" id="IPR025846">
    <property type="entry name" value="TBL_N"/>
</dbReference>
<dbReference type="Pfam" id="PF13839">
    <property type="entry name" value="PC-Esterase"/>
    <property type="match status" value="1"/>
</dbReference>
<dbReference type="InterPro" id="IPR029962">
    <property type="entry name" value="TBL"/>
</dbReference>
<proteinExistence type="inferred from homology"/>
<dbReference type="Pfam" id="PF14416">
    <property type="entry name" value="PMR5N"/>
    <property type="match status" value="1"/>
</dbReference>
<accession>A0A5J5BYV5</accession>
<evidence type="ECO:0000256" key="1">
    <source>
        <dbReference type="ARBA" id="ARBA00004167"/>
    </source>
</evidence>
<feature type="domain" description="Trichome birefringence-like C-terminal" evidence="8">
    <location>
        <begin position="167"/>
        <end position="443"/>
    </location>
</feature>
<keyword evidence="6" id="KW-0472">Membrane</keyword>
<protein>
    <submittedName>
        <fullName evidence="10">Uncharacterized protein</fullName>
    </submittedName>
</protein>
<feature type="domain" description="Trichome birefringence-like N-terminal" evidence="9">
    <location>
        <begin position="113"/>
        <end position="166"/>
    </location>
</feature>
<evidence type="ECO:0000256" key="7">
    <source>
        <dbReference type="SAM" id="MobiDB-lite"/>
    </source>
</evidence>
<dbReference type="AlphaFoldDB" id="A0A5J5BYV5"/>
<dbReference type="GO" id="GO:0016413">
    <property type="term" value="F:O-acetyltransferase activity"/>
    <property type="evidence" value="ECO:0007669"/>
    <property type="project" value="InterPro"/>
</dbReference>
<feature type="region of interest" description="Disordered" evidence="7">
    <location>
        <begin position="82"/>
        <end position="107"/>
    </location>
</feature>
<evidence type="ECO:0000256" key="4">
    <source>
        <dbReference type="ARBA" id="ARBA00022968"/>
    </source>
</evidence>
<dbReference type="InterPro" id="IPR026057">
    <property type="entry name" value="TBL_C"/>
</dbReference>
<dbReference type="GO" id="GO:0016020">
    <property type="term" value="C:membrane"/>
    <property type="evidence" value="ECO:0007669"/>
    <property type="project" value="UniProtKB-SubCell"/>
</dbReference>
<evidence type="ECO:0000259" key="8">
    <source>
        <dbReference type="Pfam" id="PF13839"/>
    </source>
</evidence>
<keyword evidence="3" id="KW-0812">Transmembrane</keyword>
<dbReference type="OrthoDB" id="630188at2759"/>
<comment type="similarity">
    <text evidence="2">Belongs to the PC-esterase family. TBL subfamily.</text>
</comment>
<evidence type="ECO:0000256" key="5">
    <source>
        <dbReference type="ARBA" id="ARBA00022989"/>
    </source>
</evidence>
<evidence type="ECO:0000313" key="10">
    <source>
        <dbReference type="EMBL" id="KAA8547834.1"/>
    </source>
</evidence>
<gene>
    <name evidence="10" type="ORF">F0562_004263</name>
</gene>
<dbReference type="Proteomes" id="UP000325577">
    <property type="component" value="Linkage Group LG1"/>
</dbReference>
<dbReference type="GO" id="GO:0005794">
    <property type="term" value="C:Golgi apparatus"/>
    <property type="evidence" value="ECO:0007669"/>
    <property type="project" value="TreeGrafter"/>
</dbReference>
<keyword evidence="11" id="KW-1185">Reference proteome</keyword>
<evidence type="ECO:0000256" key="6">
    <source>
        <dbReference type="ARBA" id="ARBA00023136"/>
    </source>
</evidence>
<dbReference type="PANTHER" id="PTHR32285">
    <property type="entry name" value="PROTEIN TRICHOME BIREFRINGENCE-LIKE 9-RELATED"/>
    <property type="match status" value="1"/>
</dbReference>
<evidence type="ECO:0000313" key="11">
    <source>
        <dbReference type="Proteomes" id="UP000325577"/>
    </source>
</evidence>
<dbReference type="PANTHER" id="PTHR32285:SF13">
    <property type="entry name" value="TRICHOME BIREFRINGENCE-LIKE N-TERMINAL DOMAIN-CONTAINING PROTEIN"/>
    <property type="match status" value="1"/>
</dbReference>
<evidence type="ECO:0000259" key="9">
    <source>
        <dbReference type="Pfam" id="PF14416"/>
    </source>
</evidence>
<evidence type="ECO:0000256" key="2">
    <source>
        <dbReference type="ARBA" id="ARBA00007727"/>
    </source>
</evidence>
<dbReference type="EMBL" id="CM018032">
    <property type="protein sequence ID" value="KAA8547834.1"/>
    <property type="molecule type" value="Genomic_DNA"/>
</dbReference>
<comment type="subcellular location">
    <subcellularLocation>
        <location evidence="1">Membrane</location>
        <topology evidence="1">Single-pass membrane protein</topology>
    </subcellularLocation>
</comment>
<organism evidence="10 11">
    <name type="scientific">Nyssa sinensis</name>
    <dbReference type="NCBI Taxonomy" id="561372"/>
    <lineage>
        <taxon>Eukaryota</taxon>
        <taxon>Viridiplantae</taxon>
        <taxon>Streptophyta</taxon>
        <taxon>Embryophyta</taxon>
        <taxon>Tracheophyta</taxon>
        <taxon>Spermatophyta</taxon>
        <taxon>Magnoliopsida</taxon>
        <taxon>eudicotyledons</taxon>
        <taxon>Gunneridae</taxon>
        <taxon>Pentapetalae</taxon>
        <taxon>asterids</taxon>
        <taxon>Cornales</taxon>
        <taxon>Nyssaceae</taxon>
        <taxon>Nyssa</taxon>
    </lineage>
</organism>
<keyword evidence="4" id="KW-0735">Signal-anchor</keyword>